<feature type="domain" description="tRNA-guanine(15) transglycosylase-like" evidence="5">
    <location>
        <begin position="19"/>
        <end position="390"/>
    </location>
</feature>
<dbReference type="EMBL" id="CAJQZP010000693">
    <property type="protein sequence ID" value="CAG4979480.1"/>
    <property type="molecule type" value="Genomic_DNA"/>
</dbReference>
<feature type="binding site" evidence="4">
    <location>
        <position position="331"/>
    </location>
    <ligand>
        <name>Zn(2+)</name>
        <dbReference type="ChEBI" id="CHEBI:29105"/>
    </ligand>
</feature>
<evidence type="ECO:0000259" key="5">
    <source>
        <dbReference type="Pfam" id="PF01702"/>
    </source>
</evidence>
<comment type="similarity">
    <text evidence="4">Belongs to the queuine tRNA-ribosyltransferase family. QTRT2 subfamily.</text>
</comment>
<gene>
    <name evidence="6" type="ORF">PAPOLLO_LOCUS9924</name>
</gene>
<dbReference type="InterPro" id="IPR028592">
    <property type="entry name" value="QTRTD1"/>
</dbReference>
<protein>
    <recommendedName>
        <fullName evidence="4">Queuine tRNA-ribosyltransferase accessory subunit 2</fullName>
    </recommendedName>
    <alternativeName>
        <fullName evidence="4">Queuine tRNA-ribosyltransferase domain-containing protein 1</fullName>
    </alternativeName>
</protein>
<dbReference type="PANTHER" id="PTHR46064:SF1">
    <property type="entry name" value="QUEUINE TRNA-RIBOSYLTRANSFERASE ACCESSORY SUBUNIT 2"/>
    <property type="match status" value="1"/>
</dbReference>
<dbReference type="Pfam" id="PF01702">
    <property type="entry name" value="TGT"/>
    <property type="match status" value="1"/>
</dbReference>
<evidence type="ECO:0000256" key="4">
    <source>
        <dbReference type="HAMAP-Rule" id="MF_03043"/>
    </source>
</evidence>
<comment type="subunit">
    <text evidence="4">Heterodimer of a catalytic subunit and an accessory subunit.</text>
</comment>
<keyword evidence="7" id="KW-1185">Reference proteome</keyword>
<proteinExistence type="inferred from homology"/>
<evidence type="ECO:0000256" key="2">
    <source>
        <dbReference type="ARBA" id="ARBA00022723"/>
    </source>
</evidence>
<feature type="binding site" evidence="4">
    <location>
        <position position="357"/>
    </location>
    <ligand>
        <name>Zn(2+)</name>
        <dbReference type="ChEBI" id="CHEBI:29105"/>
    </ligand>
</feature>
<keyword evidence="3 4" id="KW-0862">Zinc</keyword>
<comment type="caution">
    <text evidence="6">The sequence shown here is derived from an EMBL/GenBank/DDBJ whole genome shotgun (WGS) entry which is preliminary data.</text>
</comment>
<evidence type="ECO:0000256" key="1">
    <source>
        <dbReference type="ARBA" id="ARBA00022694"/>
    </source>
</evidence>
<keyword evidence="4" id="KW-0963">Cytoplasm</keyword>
<feature type="binding site" evidence="4">
    <location>
        <position position="328"/>
    </location>
    <ligand>
        <name>Zn(2+)</name>
        <dbReference type="ChEBI" id="CHEBI:29105"/>
    </ligand>
</feature>
<evidence type="ECO:0000313" key="7">
    <source>
        <dbReference type="Proteomes" id="UP000691718"/>
    </source>
</evidence>
<evidence type="ECO:0000256" key="3">
    <source>
        <dbReference type="ARBA" id="ARBA00022833"/>
    </source>
</evidence>
<keyword evidence="2 4" id="KW-0479">Metal-binding</keyword>
<dbReference type="GO" id="GO:0046872">
    <property type="term" value="F:metal ion binding"/>
    <property type="evidence" value="ECO:0007669"/>
    <property type="project" value="UniProtKB-KW"/>
</dbReference>
<comment type="subcellular location">
    <subcellularLocation>
        <location evidence="4">Cytoplasm</location>
    </subcellularLocation>
</comment>
<dbReference type="PANTHER" id="PTHR46064">
    <property type="entry name" value="QUEUINE TRNA-RIBOSYLTRANSFERASE ACCESSORY SUBUNIT 2"/>
    <property type="match status" value="1"/>
</dbReference>
<comment type="cofactor">
    <cofactor evidence="4">
        <name>Zn(2+)</name>
        <dbReference type="ChEBI" id="CHEBI:29105"/>
    </cofactor>
    <text evidence="4">Binds 1 zinc ion per subunit.</text>
</comment>
<dbReference type="GO" id="GO:0005737">
    <property type="term" value="C:cytoplasm"/>
    <property type="evidence" value="ECO:0007669"/>
    <property type="project" value="UniProtKB-SubCell"/>
</dbReference>
<accession>A0A8S3WUF3</accession>
<dbReference type="InterPro" id="IPR050852">
    <property type="entry name" value="Queuine_tRNA-ribosyltrfase"/>
</dbReference>
<dbReference type="GO" id="GO:0008479">
    <property type="term" value="F:tRNA-guanosine(34) queuine transglycosylase activity"/>
    <property type="evidence" value="ECO:0007669"/>
    <property type="project" value="UniProtKB-UniRule"/>
</dbReference>
<reference evidence="6" key="1">
    <citation type="submission" date="2021-04" db="EMBL/GenBank/DDBJ databases">
        <authorList>
            <person name="Tunstrom K."/>
        </authorList>
    </citation>
    <scope>NUCLEOTIDE SEQUENCE</scope>
</reference>
<dbReference type="HAMAP" id="MF_03043">
    <property type="entry name" value="QTRT2"/>
    <property type="match status" value="1"/>
</dbReference>
<dbReference type="Proteomes" id="UP000691718">
    <property type="component" value="Unassembled WGS sequence"/>
</dbReference>
<dbReference type="OrthoDB" id="27601at2759"/>
<evidence type="ECO:0000313" key="6">
    <source>
        <dbReference type="EMBL" id="CAG4979480.1"/>
    </source>
</evidence>
<dbReference type="NCBIfam" id="TIGR00449">
    <property type="entry name" value="tgt_general"/>
    <property type="match status" value="1"/>
</dbReference>
<dbReference type="InterPro" id="IPR002616">
    <property type="entry name" value="tRNA_ribo_trans-like"/>
</dbReference>
<dbReference type="AlphaFoldDB" id="A0A8S3WUF3"/>
<organism evidence="6 7">
    <name type="scientific">Parnassius apollo</name>
    <name type="common">Apollo butterfly</name>
    <name type="synonym">Papilio apollo</name>
    <dbReference type="NCBI Taxonomy" id="110799"/>
    <lineage>
        <taxon>Eukaryota</taxon>
        <taxon>Metazoa</taxon>
        <taxon>Ecdysozoa</taxon>
        <taxon>Arthropoda</taxon>
        <taxon>Hexapoda</taxon>
        <taxon>Insecta</taxon>
        <taxon>Pterygota</taxon>
        <taxon>Neoptera</taxon>
        <taxon>Endopterygota</taxon>
        <taxon>Lepidoptera</taxon>
        <taxon>Glossata</taxon>
        <taxon>Ditrysia</taxon>
        <taxon>Papilionoidea</taxon>
        <taxon>Papilionidae</taxon>
        <taxon>Parnassiinae</taxon>
        <taxon>Parnassini</taxon>
        <taxon>Parnassius</taxon>
        <taxon>Parnassius</taxon>
    </lineage>
</organism>
<feature type="binding site" evidence="4">
    <location>
        <position position="326"/>
    </location>
    <ligand>
        <name>Zn(2+)</name>
        <dbReference type="ChEBI" id="CHEBI:29105"/>
    </ligand>
</feature>
<sequence>MHFVTKISSSGSERVGSMTGFFKMPSAVVETPTAALLTQGGSVVHLTADVLSRVFSDSKLLWVPLSNSAHLENGLKAQGKGVARFAGLQEHFTCVTLQNMNEVTPSGHFEVDKVPLWTKHGKKMISADRYMDLMEVFKPDIILAIADSRVSLEKGYKRIAKSVDRTTNMLNTCVERYKESKELQNSCLVGVIVGCAQSRKFEDNIQNFLRHKDNLGGVALSGLTDGAEESNDVPVDKLEAIFKKVSNALPKDILHVVEGCWNPAVILTAISYGWDVFDGSYAVKLSNLGHALILNFDVTTNIETSYLLNLNDECYKDQFVPILESCKCLVCKKHTRAYIRHLLNTREMLASVLLSIHNLYHFDQMFYHARQHILTNTFEVYKKHIIKQYESYRSLKLKMDVAETELDHSIEVKKKSKLVEEVTNNSHKVNCNSS</sequence>
<comment type="function">
    <text evidence="4">Non-catalytic subunit of the queuine tRNA-ribosyltransferase (TGT) that catalyzes the base-exchange of a guanine (G) residue with queuine (Q) at position 34 (anticodon wobble position) in tRNAs with GU(N) anticodons (tRNA-Asp, -Asn, -His and -Tyr), resulting in the hypermodified nucleoside queuosine (7-(((4,5-cis-dihydroxy-2-cyclopenten-1-yl)amino)methyl)-7-deazaguanosine).</text>
</comment>
<keyword evidence="1 4" id="KW-0819">tRNA processing</keyword>
<dbReference type="GO" id="GO:0006400">
    <property type="term" value="P:tRNA modification"/>
    <property type="evidence" value="ECO:0007669"/>
    <property type="project" value="InterPro"/>
</dbReference>
<name>A0A8S3WUF3_PARAO</name>